<dbReference type="InterPro" id="IPR000914">
    <property type="entry name" value="SBP_5_dom"/>
</dbReference>
<proteinExistence type="inferred from homology"/>
<dbReference type="InterPro" id="IPR030678">
    <property type="entry name" value="Peptide/Ni-bd"/>
</dbReference>
<reference evidence="5 6" key="1">
    <citation type="submission" date="2021-03" db="EMBL/GenBank/DDBJ databases">
        <title>Genomic Encyclopedia of Type Strains, Phase III (KMG-III): the genomes of soil and plant-associated and newly described type strains.</title>
        <authorList>
            <person name="Whitman W."/>
        </authorList>
    </citation>
    <scope>NUCLEOTIDE SEQUENCE [LARGE SCALE GENOMIC DNA]</scope>
    <source>
        <strain evidence="5 6">IMMIB AFH-6</strain>
    </source>
</reference>
<gene>
    <name evidence="5" type="ORF">J2851_005547</name>
</gene>
<dbReference type="PANTHER" id="PTHR30290">
    <property type="entry name" value="PERIPLASMIC BINDING COMPONENT OF ABC TRANSPORTER"/>
    <property type="match status" value="1"/>
</dbReference>
<dbReference type="CDD" id="cd08497">
    <property type="entry name" value="MbnE-like"/>
    <property type="match status" value="1"/>
</dbReference>
<dbReference type="EMBL" id="JAGINP010000024">
    <property type="protein sequence ID" value="MBP2295734.1"/>
    <property type="molecule type" value="Genomic_DNA"/>
</dbReference>
<evidence type="ECO:0000313" key="5">
    <source>
        <dbReference type="EMBL" id="MBP2295734.1"/>
    </source>
</evidence>
<feature type="domain" description="Solute-binding protein family 5" evidence="4">
    <location>
        <begin position="122"/>
        <end position="510"/>
    </location>
</feature>
<dbReference type="Gene3D" id="3.40.190.10">
    <property type="entry name" value="Periplasmic binding protein-like II"/>
    <property type="match status" value="1"/>
</dbReference>
<dbReference type="Pfam" id="PF00496">
    <property type="entry name" value="SBP_bac_5"/>
    <property type="match status" value="1"/>
</dbReference>
<evidence type="ECO:0000313" key="6">
    <source>
        <dbReference type="Proteomes" id="UP000781958"/>
    </source>
</evidence>
<protein>
    <submittedName>
        <fullName evidence="5">Microcin C transport system substrate-binding protein</fullName>
    </submittedName>
</protein>
<accession>A0ABS4ST57</accession>
<evidence type="ECO:0000259" key="4">
    <source>
        <dbReference type="Pfam" id="PF00496"/>
    </source>
</evidence>
<dbReference type="SUPFAM" id="SSF53850">
    <property type="entry name" value="Periplasmic binding protein-like II"/>
    <property type="match status" value="1"/>
</dbReference>
<dbReference type="PANTHER" id="PTHR30290:SF64">
    <property type="entry name" value="ABC TRANSPORTER PERIPLASMIC BINDING PROTEIN"/>
    <property type="match status" value="1"/>
</dbReference>
<comment type="caution">
    <text evidence="5">The sequence shown here is derived from an EMBL/GenBank/DDBJ whole genome shotgun (WGS) entry which is preliminary data.</text>
</comment>
<evidence type="ECO:0000256" key="2">
    <source>
        <dbReference type="ARBA" id="ARBA00005695"/>
    </source>
</evidence>
<dbReference type="RefSeq" id="WP_209770338.1">
    <property type="nucleotide sequence ID" value="NZ_JAGINP010000024.1"/>
</dbReference>
<dbReference type="InterPro" id="IPR039424">
    <property type="entry name" value="SBP_5"/>
</dbReference>
<dbReference type="Proteomes" id="UP000781958">
    <property type="component" value="Unassembled WGS sequence"/>
</dbReference>
<evidence type="ECO:0000256" key="3">
    <source>
        <dbReference type="ARBA" id="ARBA00022729"/>
    </source>
</evidence>
<dbReference type="PIRSF" id="PIRSF002741">
    <property type="entry name" value="MppA"/>
    <property type="match status" value="1"/>
</dbReference>
<keyword evidence="3" id="KW-0732">Signal</keyword>
<comment type="similarity">
    <text evidence="2">Belongs to the bacterial solute-binding protein 5 family.</text>
</comment>
<comment type="subcellular location">
    <subcellularLocation>
        <location evidence="1">Periplasm</location>
    </subcellularLocation>
</comment>
<evidence type="ECO:0000256" key="1">
    <source>
        <dbReference type="ARBA" id="ARBA00004418"/>
    </source>
</evidence>
<keyword evidence="6" id="KW-1185">Reference proteome</keyword>
<sequence length="619" mass="69805">MDKGGGAKMFDGCSGFLLSLALASSSFSPSLDLSASGRNDVRNSATVQVSYLTLDHAPKYPCDFSHVDYARPDAPKGGVFHDSTIGSFHNLAPFLIYESGTNVNFVYDQLFASPRNDPLSAYPLIAESVELAKDRSSIVFHLNPKARWHDGVPITADDVAFTFHALTDNPKSLPLFRSWYRSVSGVEILDPLRVRFTFDHPYARNLPYLLSAMHILPHHYYKKHEFGKSSPDPPLGSGPYRIAQVVPGRRIVYERVPDYWAKDLPTRRGLFNFDRWIVDYYRDADVKAQAFEAGLIDFNVEYNPARWDSYYDSPAAAPLTIVKAESRLRGAVGSMNFVFNLRRAPFGNRTLRKAITQLFDFEWANRVLLRGWAERSQSHFPNSELAFRGTPSPREAELLRPWQDRTTPYSNDDVAAPVSDGSGYQRAQRRQAFRLFAQAGYTVRNGRLVNGRDEPLSLEILANGPDFRNVVSSFVASLERAGITVSVQEAISSEFERRTRVDFDFDMAFLYDKATELPGAEQRLKWGSSHAFERYTTNISGLQDPAVDRITTGIEQSVSRSDLVAACRALDRVLAWNQDRVPGWYIGSVHYAYWNKFGTVDKGQDLALGWPAVEAWWAK</sequence>
<name>A0ABS4ST57_9PROT</name>
<organism evidence="5 6">
    <name type="scientific">Azospirillum rugosum</name>
    <dbReference type="NCBI Taxonomy" id="416170"/>
    <lineage>
        <taxon>Bacteria</taxon>
        <taxon>Pseudomonadati</taxon>
        <taxon>Pseudomonadota</taxon>
        <taxon>Alphaproteobacteria</taxon>
        <taxon>Rhodospirillales</taxon>
        <taxon>Azospirillaceae</taxon>
        <taxon>Azospirillum</taxon>
    </lineage>
</organism>
<dbReference type="Gene3D" id="3.10.105.10">
    <property type="entry name" value="Dipeptide-binding Protein, Domain 3"/>
    <property type="match status" value="1"/>
</dbReference>